<dbReference type="Proteomes" id="UP000886520">
    <property type="component" value="Chromosome 4"/>
</dbReference>
<organism evidence="1 2">
    <name type="scientific">Adiantum capillus-veneris</name>
    <name type="common">Maidenhair fern</name>
    <dbReference type="NCBI Taxonomy" id="13818"/>
    <lineage>
        <taxon>Eukaryota</taxon>
        <taxon>Viridiplantae</taxon>
        <taxon>Streptophyta</taxon>
        <taxon>Embryophyta</taxon>
        <taxon>Tracheophyta</taxon>
        <taxon>Polypodiopsida</taxon>
        <taxon>Polypodiidae</taxon>
        <taxon>Polypodiales</taxon>
        <taxon>Pteridineae</taxon>
        <taxon>Pteridaceae</taxon>
        <taxon>Vittarioideae</taxon>
        <taxon>Adiantum</taxon>
    </lineage>
</organism>
<evidence type="ECO:0000313" key="2">
    <source>
        <dbReference type="Proteomes" id="UP000886520"/>
    </source>
</evidence>
<dbReference type="AlphaFoldDB" id="A0A9D4ZPG7"/>
<sequence length="101" mass="11334">MELRLSRIEELSRVLMVKMALAVEAKANTTSYNNRETCLQSIATNLPYSSEMRWQHHLPYLAVMGSSASPSLPFLASLGKHFRGWPLVSADGEAATIRWLQ</sequence>
<protein>
    <submittedName>
        <fullName evidence="1">Uncharacterized protein</fullName>
    </submittedName>
</protein>
<gene>
    <name evidence="1" type="ORF">GOP47_0004149</name>
</gene>
<keyword evidence="2" id="KW-1185">Reference proteome</keyword>
<accession>A0A9D4ZPG7</accession>
<evidence type="ECO:0000313" key="1">
    <source>
        <dbReference type="EMBL" id="KAI5080966.1"/>
    </source>
</evidence>
<comment type="caution">
    <text evidence="1">The sequence shown here is derived from an EMBL/GenBank/DDBJ whole genome shotgun (WGS) entry which is preliminary data.</text>
</comment>
<name>A0A9D4ZPG7_ADICA</name>
<dbReference type="EMBL" id="JABFUD020000004">
    <property type="protein sequence ID" value="KAI5080966.1"/>
    <property type="molecule type" value="Genomic_DNA"/>
</dbReference>
<reference evidence="1" key="1">
    <citation type="submission" date="2021-01" db="EMBL/GenBank/DDBJ databases">
        <title>Adiantum capillus-veneris genome.</title>
        <authorList>
            <person name="Fang Y."/>
            <person name="Liao Q."/>
        </authorList>
    </citation>
    <scope>NUCLEOTIDE SEQUENCE</scope>
    <source>
        <strain evidence="1">H3</strain>
        <tissue evidence="1">Leaf</tissue>
    </source>
</reference>
<proteinExistence type="predicted"/>